<dbReference type="PROSITE" id="PS51257">
    <property type="entry name" value="PROKAR_LIPOPROTEIN"/>
    <property type="match status" value="1"/>
</dbReference>
<evidence type="ECO:0000256" key="1">
    <source>
        <dbReference type="ARBA" id="ARBA00022737"/>
    </source>
</evidence>
<dbReference type="PANTHER" id="PTHR24173">
    <property type="entry name" value="ANKYRIN REPEAT CONTAINING"/>
    <property type="match status" value="1"/>
</dbReference>
<proteinExistence type="predicted"/>
<dbReference type="Proteomes" id="UP001205105">
    <property type="component" value="Unassembled WGS sequence"/>
</dbReference>
<dbReference type="InterPro" id="IPR002110">
    <property type="entry name" value="Ankyrin_rpt"/>
</dbReference>
<organism evidence="4 5">
    <name type="scientific">Chlorella ohadii</name>
    <dbReference type="NCBI Taxonomy" id="2649997"/>
    <lineage>
        <taxon>Eukaryota</taxon>
        <taxon>Viridiplantae</taxon>
        <taxon>Chlorophyta</taxon>
        <taxon>core chlorophytes</taxon>
        <taxon>Trebouxiophyceae</taxon>
        <taxon>Chlorellales</taxon>
        <taxon>Chlorellaceae</taxon>
        <taxon>Chlorella clade</taxon>
        <taxon>Chlorella</taxon>
    </lineage>
</organism>
<gene>
    <name evidence="4" type="ORF">COHA_002623</name>
</gene>
<dbReference type="SMART" id="SM00248">
    <property type="entry name" value="ANK"/>
    <property type="match status" value="3"/>
</dbReference>
<evidence type="ECO:0008006" key="6">
    <source>
        <dbReference type="Google" id="ProtNLM"/>
    </source>
</evidence>
<dbReference type="Pfam" id="PF12796">
    <property type="entry name" value="Ank_2"/>
    <property type="match status" value="1"/>
</dbReference>
<dbReference type="EMBL" id="JADXDR010000036">
    <property type="protein sequence ID" value="KAI7843725.1"/>
    <property type="molecule type" value="Genomic_DNA"/>
</dbReference>
<evidence type="ECO:0000256" key="2">
    <source>
        <dbReference type="ARBA" id="ARBA00023043"/>
    </source>
</evidence>
<dbReference type="Gene3D" id="1.25.40.20">
    <property type="entry name" value="Ankyrin repeat-containing domain"/>
    <property type="match status" value="1"/>
</dbReference>
<keyword evidence="1" id="KW-0677">Repeat</keyword>
<name>A0AAD5H7X0_9CHLO</name>
<dbReference type="PROSITE" id="PS50088">
    <property type="entry name" value="ANK_REPEAT"/>
    <property type="match status" value="2"/>
</dbReference>
<keyword evidence="2 3" id="KW-0040">ANK repeat</keyword>
<dbReference type="AlphaFoldDB" id="A0AAD5H7X0"/>
<dbReference type="PROSITE" id="PS50297">
    <property type="entry name" value="ANK_REP_REGION"/>
    <property type="match status" value="1"/>
</dbReference>
<comment type="caution">
    <text evidence="4">The sequence shown here is derived from an EMBL/GenBank/DDBJ whole genome shotgun (WGS) entry which is preliminary data.</text>
</comment>
<evidence type="ECO:0000256" key="3">
    <source>
        <dbReference type="PROSITE-ProRule" id="PRU00023"/>
    </source>
</evidence>
<evidence type="ECO:0000313" key="4">
    <source>
        <dbReference type="EMBL" id="KAI7843725.1"/>
    </source>
</evidence>
<keyword evidence="5" id="KW-1185">Reference proteome</keyword>
<evidence type="ECO:0000313" key="5">
    <source>
        <dbReference type="Proteomes" id="UP001205105"/>
    </source>
</evidence>
<reference evidence="4" key="1">
    <citation type="submission" date="2020-11" db="EMBL/GenBank/DDBJ databases">
        <title>Chlorella ohadii genome sequencing and assembly.</title>
        <authorList>
            <person name="Murik O."/>
            <person name="Treves H."/>
            <person name="Kedem I."/>
            <person name="Shotland Y."/>
            <person name="Kaplan A."/>
        </authorList>
    </citation>
    <scope>NUCLEOTIDE SEQUENCE</scope>
    <source>
        <strain evidence="4">1</strain>
    </source>
</reference>
<feature type="repeat" description="ANK" evidence="3">
    <location>
        <begin position="144"/>
        <end position="176"/>
    </location>
</feature>
<dbReference type="SUPFAM" id="SSF48403">
    <property type="entry name" value="Ankyrin repeat"/>
    <property type="match status" value="1"/>
</dbReference>
<feature type="repeat" description="ANK" evidence="3">
    <location>
        <begin position="177"/>
        <end position="209"/>
    </location>
</feature>
<accession>A0AAD5H7X0</accession>
<sequence length="252" mass="26497">MPRSRSAGGLGWSGCSCANCNKKRNVGLRSEDIELLAEDLADLLDQGDYRYEDHPEVEPGTPSWIFDANAAAARTLVAAVSAGDAERLSTAWRELEIEENIDDFYRCEAAGQLLILAAQLGKGSVLKPLLAFGASLEAVDEHGHQGPALLHAASAGNVSIVRALLEAGASPDQQDVRGQSALIVAVLADRAAVAEVLLAAGADPNRADSFGATPIWYCGQFNALDCIPVLGLHGADAFHVDPQTNDDPVEVS</sequence>
<dbReference type="InterPro" id="IPR036770">
    <property type="entry name" value="Ankyrin_rpt-contain_sf"/>
</dbReference>
<protein>
    <recommendedName>
        <fullName evidence="6">Ankyrin repeat domain-containing protein</fullName>
    </recommendedName>
</protein>
<dbReference type="PANTHER" id="PTHR24173:SF74">
    <property type="entry name" value="ANKYRIN REPEAT DOMAIN-CONTAINING PROTEIN 16"/>
    <property type="match status" value="1"/>
</dbReference>